<accession>A0A3M6Q6P3</accession>
<dbReference type="EMBL" id="RDQM01000007">
    <property type="protein sequence ID" value="RMW98636.1"/>
    <property type="molecule type" value="Genomic_DNA"/>
</dbReference>
<reference evidence="2 3" key="1">
    <citation type="submission" date="2018-10" db="EMBL/GenBank/DDBJ databases">
        <title>Comamonadaceae CDC group NO-1 genome sequencing and assembly.</title>
        <authorList>
            <person name="Bernier A.-M."/>
            <person name="Bernard K."/>
        </authorList>
    </citation>
    <scope>NUCLEOTIDE SEQUENCE [LARGE SCALE GENOMIC DNA]</scope>
    <source>
        <strain evidence="2 3">NML970147</strain>
    </source>
</reference>
<evidence type="ECO:0000256" key="1">
    <source>
        <dbReference type="ARBA" id="ARBA00022729"/>
    </source>
</evidence>
<comment type="caution">
    <text evidence="2">The sequence shown here is derived from an EMBL/GenBank/DDBJ whole genome shotgun (WGS) entry which is preliminary data.</text>
</comment>
<organism evidence="2 3">
    <name type="scientific">Allofranklinella schreckenbergeri</name>
    <dbReference type="NCBI Taxonomy" id="1076744"/>
    <lineage>
        <taxon>Bacteria</taxon>
        <taxon>Pseudomonadati</taxon>
        <taxon>Pseudomonadota</taxon>
        <taxon>Betaproteobacteria</taxon>
        <taxon>Burkholderiales</taxon>
        <taxon>Comamonadaceae</taxon>
        <taxon>Allofranklinella</taxon>
    </lineage>
</organism>
<proteinExistence type="predicted"/>
<dbReference type="InterPro" id="IPR037873">
    <property type="entry name" value="BamE-like"/>
</dbReference>
<dbReference type="AlphaFoldDB" id="A0A3M6Q6P3"/>
<evidence type="ECO:0000313" key="2">
    <source>
        <dbReference type="EMBL" id="RMW98636.1"/>
    </source>
</evidence>
<dbReference type="Proteomes" id="UP000267521">
    <property type="component" value="Unassembled WGS sequence"/>
</dbReference>
<keyword evidence="1" id="KW-0732">Signal</keyword>
<protein>
    <submittedName>
        <fullName evidence="2">Outer membrane protein assembly factor BamE</fullName>
    </submittedName>
</protein>
<gene>
    <name evidence="2" type="ORF">EBQ26_06775</name>
</gene>
<sequence length="161" mass="18152">MLFVAVIVALAGCDPLALDKLKPGQSTEADVRDAMGTPEMIWDDGQGVRTFEYNRQPAGHVNYMLTLGADGKLQAIRQVLTEAEFAKVQPGMHYDQVRRMLGKPAKDVWYPLKREHHVDWRYLKTPTDSAMFTVVLDANRIVLRSATGVDMDEEYRSGGRR</sequence>
<evidence type="ECO:0000313" key="3">
    <source>
        <dbReference type="Proteomes" id="UP000267521"/>
    </source>
</evidence>
<dbReference type="Gene3D" id="3.30.1450.10">
    <property type="match status" value="1"/>
</dbReference>
<name>A0A3M6Q6P3_9BURK</name>